<dbReference type="SUPFAM" id="SSF52540">
    <property type="entry name" value="P-loop containing nucleoside triphosphate hydrolases"/>
    <property type="match status" value="1"/>
</dbReference>
<accession>A0ABR7QUB5</accession>
<dbReference type="InterPro" id="IPR022602">
    <property type="entry name" value="DUF2813"/>
</dbReference>
<protein>
    <submittedName>
        <fullName evidence="1">DUF2813 domain-containing protein</fullName>
    </submittedName>
</protein>
<organism evidence="1 2">
    <name type="scientific">Frischella japonica</name>
    <dbReference type="NCBI Taxonomy" id="2741544"/>
    <lineage>
        <taxon>Bacteria</taxon>
        <taxon>Pseudomonadati</taxon>
        <taxon>Pseudomonadota</taxon>
        <taxon>Gammaproteobacteria</taxon>
        <taxon>Orbales</taxon>
        <taxon>Orbaceae</taxon>
        <taxon>Frischella</taxon>
    </lineage>
</organism>
<dbReference type="Gene3D" id="3.40.50.300">
    <property type="entry name" value="P-loop containing nucleotide triphosphate hydrolases"/>
    <property type="match status" value="1"/>
</dbReference>
<evidence type="ECO:0000313" key="1">
    <source>
        <dbReference type="EMBL" id="MBC9129720.1"/>
    </source>
</evidence>
<dbReference type="Pfam" id="PF11398">
    <property type="entry name" value="DUF2813"/>
    <property type="match status" value="1"/>
</dbReference>
<keyword evidence="2" id="KW-1185">Reference proteome</keyword>
<gene>
    <name evidence="1" type="ORF">FcAc13_00135</name>
</gene>
<comment type="caution">
    <text evidence="1">The sequence shown here is derived from an EMBL/GenBank/DDBJ whole genome shotgun (WGS) entry which is preliminary data.</text>
</comment>
<reference evidence="1 2" key="1">
    <citation type="submission" date="2020-06" db="EMBL/GenBank/DDBJ databases">
        <title>Frischella cerana isolated from Apis cerana gut homogenate.</title>
        <authorList>
            <person name="Wolter L.A."/>
            <person name="Suenami S."/>
            <person name="Miyazaki R."/>
        </authorList>
    </citation>
    <scope>NUCLEOTIDE SEQUENCE [LARGE SCALE GENOMIC DNA]</scope>
    <source>
        <strain evidence="1 2">Ac13</strain>
    </source>
</reference>
<proteinExistence type="predicted"/>
<name>A0ABR7QUB5_9GAMM</name>
<sequence length="50" mass="5652">MFIEQIEITGFRGISQLSLTFNPESSVLIGENRWGRSRLISALKLLSLDN</sequence>
<dbReference type="Proteomes" id="UP000651208">
    <property type="component" value="Unassembled WGS sequence"/>
</dbReference>
<dbReference type="EMBL" id="JABURY010000001">
    <property type="protein sequence ID" value="MBC9129720.1"/>
    <property type="molecule type" value="Genomic_DNA"/>
</dbReference>
<evidence type="ECO:0000313" key="2">
    <source>
        <dbReference type="Proteomes" id="UP000651208"/>
    </source>
</evidence>
<dbReference type="InterPro" id="IPR027417">
    <property type="entry name" value="P-loop_NTPase"/>
</dbReference>